<dbReference type="InterPro" id="IPR022139">
    <property type="entry name" value="Fam-L/Fam-M-like_plasmodium"/>
</dbReference>
<feature type="transmembrane region" description="Helical" evidence="1">
    <location>
        <begin position="194"/>
        <end position="217"/>
    </location>
</feature>
<dbReference type="VEuPathDB" id="PlasmoDB:PVP01_0737400"/>
<evidence type="ECO:0008006" key="4">
    <source>
        <dbReference type="Google" id="ProtNLM"/>
    </source>
</evidence>
<feature type="transmembrane region" description="Helical" evidence="1">
    <location>
        <begin position="126"/>
        <end position="146"/>
    </location>
</feature>
<proteinExistence type="predicted"/>
<keyword evidence="1" id="KW-1133">Transmembrane helix</keyword>
<keyword evidence="1" id="KW-0812">Transmembrane</keyword>
<dbReference type="Proteomes" id="UP000305196">
    <property type="component" value="Unassembled WGS sequence"/>
</dbReference>
<protein>
    <recommendedName>
        <fullName evidence="4">Variable surface protein</fullName>
    </recommendedName>
</protein>
<reference evidence="2 3" key="1">
    <citation type="submission" date="2016-07" db="EMBL/GenBank/DDBJ databases">
        <authorList>
            <consortium name="Pathogen Informatics"/>
        </authorList>
    </citation>
    <scope>NUCLEOTIDE SEQUENCE [LARGE SCALE GENOMIC DNA]</scope>
</reference>
<feature type="non-terminal residue" evidence="2">
    <location>
        <position position="1"/>
    </location>
</feature>
<dbReference type="Pfam" id="PF12420">
    <property type="entry name" value="DUF3671"/>
    <property type="match status" value="1"/>
</dbReference>
<name>A0A1G4EEK7_PLAVI</name>
<sequence length="245" mass="28656">NFDNLLGIEEKHVKIIDTVFLRSLAKHGYKKESVHAKLKEKLSCDGDTKKANFFSDAMSTYGNLKNGGLSEFELYRKKYNHRYTNKKGLKKLDCYWENKIFDKIEKVNVIAERMQDRKKCFIKKILNKYTIFLFLFALIPALGGIIPELFGHEDPKERSLKLFIGKCTKVNNQKPNGCENGYYHISVYAGRAMFYMNTIITSMLFIVVVLMLFYISVKYIKYQFLKAGISNITLKEYFRLLKNKL</sequence>
<evidence type="ECO:0000256" key="1">
    <source>
        <dbReference type="SAM" id="Phobius"/>
    </source>
</evidence>
<keyword evidence="1" id="KW-0472">Membrane</keyword>
<dbReference type="VEuPathDB" id="PlasmoDB:PVPAM_110056000"/>
<dbReference type="EMBL" id="FLYI01000333">
    <property type="protein sequence ID" value="SCA82025.1"/>
    <property type="molecule type" value="Genomic_DNA"/>
</dbReference>
<organism evidence="2 3">
    <name type="scientific">Plasmodium vivax</name>
    <name type="common">malaria parasite P. vivax</name>
    <dbReference type="NCBI Taxonomy" id="5855"/>
    <lineage>
        <taxon>Eukaryota</taxon>
        <taxon>Sar</taxon>
        <taxon>Alveolata</taxon>
        <taxon>Apicomplexa</taxon>
        <taxon>Aconoidasida</taxon>
        <taxon>Haemosporida</taxon>
        <taxon>Plasmodiidae</taxon>
        <taxon>Plasmodium</taxon>
        <taxon>Plasmodium (Plasmodium)</taxon>
    </lineage>
</organism>
<evidence type="ECO:0000313" key="2">
    <source>
        <dbReference type="EMBL" id="SCA82025.1"/>
    </source>
</evidence>
<accession>A0A1G4EEK7</accession>
<gene>
    <name evidence="2" type="ORF">PVC01_000075300</name>
</gene>
<dbReference type="AlphaFoldDB" id="A0A1G4EEK7"/>
<evidence type="ECO:0000313" key="3">
    <source>
        <dbReference type="Proteomes" id="UP000305196"/>
    </source>
</evidence>